<dbReference type="STRING" id="1727163.AO498_03735"/>
<dbReference type="Proteomes" id="UP000073816">
    <property type="component" value="Chromosome"/>
</dbReference>
<dbReference type="EMBL" id="CP012836">
    <property type="protein sequence ID" value="AMQ55500.1"/>
    <property type="molecule type" value="Genomic_DNA"/>
</dbReference>
<evidence type="ECO:0000313" key="3">
    <source>
        <dbReference type="Proteomes" id="UP000073816"/>
    </source>
</evidence>
<organism evidence="2 3">
    <name type="scientific">Algoriphagus sanaruensis</name>
    <dbReference type="NCBI Taxonomy" id="1727163"/>
    <lineage>
        <taxon>Bacteria</taxon>
        <taxon>Pseudomonadati</taxon>
        <taxon>Bacteroidota</taxon>
        <taxon>Cytophagia</taxon>
        <taxon>Cytophagales</taxon>
        <taxon>Cyclobacteriaceae</taxon>
        <taxon>Algoriphagus</taxon>
    </lineage>
</organism>
<reference evidence="2 3" key="2">
    <citation type="journal article" date="2016" name="Genome Announc.">
        <title>Complete Genome Sequence of Algoriphagus sp. Strain M8-2, Isolated from a Brackish Lake.</title>
        <authorList>
            <person name="Muraguchi Y."/>
            <person name="Kushimoto K."/>
            <person name="Ohtsubo Y."/>
            <person name="Suzuki T."/>
            <person name="Dohra H."/>
            <person name="Kimbara K."/>
            <person name="Shintani M."/>
        </authorList>
    </citation>
    <scope>NUCLEOTIDE SEQUENCE [LARGE SCALE GENOMIC DNA]</scope>
    <source>
        <strain evidence="2 3">M8-2</strain>
    </source>
</reference>
<sequence length="60" mass="7052">MEEAQKNQPRKGWAEAFKEMNEAVDDQLLIPDVFEDESFLSDPENDWKDDEISDQSKKHP</sequence>
<evidence type="ECO:0000256" key="1">
    <source>
        <dbReference type="SAM" id="MobiDB-lite"/>
    </source>
</evidence>
<dbReference type="AlphaFoldDB" id="A0A142EK45"/>
<dbReference type="KEGG" id="alm:AO498_03735"/>
<proteinExistence type="predicted"/>
<gene>
    <name evidence="2" type="ORF">AO498_03735</name>
</gene>
<name>A0A142EK45_9BACT</name>
<evidence type="ECO:0000313" key="2">
    <source>
        <dbReference type="EMBL" id="AMQ55500.1"/>
    </source>
</evidence>
<dbReference type="PATRIC" id="fig|1727163.4.peg.776"/>
<protein>
    <submittedName>
        <fullName evidence="2">Uncharacterized protein</fullName>
    </submittedName>
</protein>
<reference evidence="3" key="1">
    <citation type="submission" date="2015-09" db="EMBL/GenBank/DDBJ databases">
        <title>Complete sequence of Algoriphagus sp. M8-2.</title>
        <authorList>
            <person name="Shintani M."/>
        </authorList>
    </citation>
    <scope>NUCLEOTIDE SEQUENCE [LARGE SCALE GENOMIC DNA]</scope>
    <source>
        <strain evidence="3">M8-2</strain>
    </source>
</reference>
<feature type="region of interest" description="Disordered" evidence="1">
    <location>
        <begin position="35"/>
        <end position="60"/>
    </location>
</feature>
<accession>A0A142EK45</accession>
<keyword evidence="3" id="KW-1185">Reference proteome</keyword>
<feature type="compositionally biased region" description="Acidic residues" evidence="1">
    <location>
        <begin position="35"/>
        <end position="53"/>
    </location>
</feature>
<dbReference type="RefSeq" id="WP_067543920.1">
    <property type="nucleotide sequence ID" value="NZ_CP012836.1"/>
</dbReference>